<feature type="compositionally biased region" description="Basic and acidic residues" evidence="1">
    <location>
        <begin position="277"/>
        <end position="288"/>
    </location>
</feature>
<feature type="region of interest" description="Disordered" evidence="1">
    <location>
        <begin position="251"/>
        <end position="352"/>
    </location>
</feature>
<organism evidence="2">
    <name type="scientific">Tanacetum cinerariifolium</name>
    <name type="common">Dalmatian daisy</name>
    <name type="synonym">Chrysanthemum cinerariifolium</name>
    <dbReference type="NCBI Taxonomy" id="118510"/>
    <lineage>
        <taxon>Eukaryota</taxon>
        <taxon>Viridiplantae</taxon>
        <taxon>Streptophyta</taxon>
        <taxon>Embryophyta</taxon>
        <taxon>Tracheophyta</taxon>
        <taxon>Spermatophyta</taxon>
        <taxon>Magnoliopsida</taxon>
        <taxon>eudicotyledons</taxon>
        <taxon>Gunneridae</taxon>
        <taxon>Pentapetalae</taxon>
        <taxon>asterids</taxon>
        <taxon>campanulids</taxon>
        <taxon>Asterales</taxon>
        <taxon>Asteraceae</taxon>
        <taxon>Asteroideae</taxon>
        <taxon>Anthemideae</taxon>
        <taxon>Anthemidinae</taxon>
        <taxon>Tanacetum</taxon>
    </lineage>
</organism>
<reference evidence="2" key="1">
    <citation type="journal article" date="2019" name="Sci. Rep.">
        <title>Draft genome of Tanacetum cinerariifolium, the natural source of mosquito coil.</title>
        <authorList>
            <person name="Yamashiro T."/>
            <person name="Shiraishi A."/>
            <person name="Satake H."/>
            <person name="Nakayama K."/>
        </authorList>
    </citation>
    <scope>NUCLEOTIDE SEQUENCE</scope>
</reference>
<gene>
    <name evidence="2" type="ORF">Tci_066156</name>
</gene>
<dbReference type="AlphaFoldDB" id="A0A6L2P6V9"/>
<accession>A0A6L2P6V9</accession>
<sequence>MNPIATQQAALDNALVPHEKRLKIERCNARIAFSKPQKEETYQVTLEDLKLSLCYPAFQITAEVPEIYMHQFWNTIKKIRKADGYNFKLDKKCVELTPKYYVRFFRSIPDSLTKILWNFLQKEIYLYLSRNLVTMASVTCYLPFELIKCTSLKGCLLLSLTSVSLNPVGYVQSDECTLKFLSKIQDPQKYGALMPNGMINQEIKLSTAYKTYLDYAIGKVPPKKARKFKKPASPKLKTAALLEDAQLKKNLRKSKRETHKLQASNSSKGTDFESEVPDERTCKTKDTSKGTGVKPGVLNVSKEDSSDSDDDSWVDSEDESNDVHDEDDNDDDNDNDDEDGNDDDSGNDDDGG</sequence>
<protein>
    <submittedName>
        <fullName evidence="2">Uncharacterized protein</fullName>
    </submittedName>
</protein>
<name>A0A6L2P6V9_TANCI</name>
<evidence type="ECO:0000313" key="2">
    <source>
        <dbReference type="EMBL" id="GEU94178.1"/>
    </source>
</evidence>
<feature type="compositionally biased region" description="Acidic residues" evidence="1">
    <location>
        <begin position="306"/>
        <end position="352"/>
    </location>
</feature>
<comment type="caution">
    <text evidence="2">The sequence shown here is derived from an EMBL/GenBank/DDBJ whole genome shotgun (WGS) entry which is preliminary data.</text>
</comment>
<proteinExistence type="predicted"/>
<evidence type="ECO:0000256" key="1">
    <source>
        <dbReference type="SAM" id="MobiDB-lite"/>
    </source>
</evidence>
<dbReference type="EMBL" id="BKCJ010011016">
    <property type="protein sequence ID" value="GEU94178.1"/>
    <property type="molecule type" value="Genomic_DNA"/>
</dbReference>